<dbReference type="InterPro" id="IPR050258">
    <property type="entry name" value="Leguminous_Lectin"/>
</dbReference>
<evidence type="ECO:0000256" key="1">
    <source>
        <dbReference type="ARBA" id="ARBA00007606"/>
    </source>
</evidence>
<dbReference type="PANTHER" id="PTHR32401:SF16">
    <property type="entry name" value="CONCANAVALIN A-LIKE LECTIN FAMILY PROTEIN"/>
    <property type="match status" value="1"/>
</dbReference>
<evidence type="ECO:0000313" key="7">
    <source>
        <dbReference type="Proteomes" id="UP001345219"/>
    </source>
</evidence>
<sequence>MAASSLIGLIALLALLGATSADTRSSAFSFLRFERDPAAIALLGGSKVVGGGVPAIELSGQAVFEEPVRVVQGNPRSLTSFSTNFTFSLSAGSSKGDGFAFAMAPVGFISNLSGDGRFGLPLGKNRTLDGLLAVEFDAYKNRVAISSGNSVKVGNVSSLKLVMNSGKKALLCWIDYQAGSRRLEVRLGDLGGSRAVDPFIAHRVDLWKMWMDRDVYLGLSSSTRSCLIHSWSFELRRVPHWIHSLPLDPNAVSKEEEAKPLIPASGEKSDCFLKVLAALIFGVAGGSLGTFCILYLCTIFGRRRPVAPEELAGKVQPVDCEYKKVEVVVLDKAIADEH</sequence>
<evidence type="ECO:0000256" key="4">
    <source>
        <dbReference type="SAM" id="SignalP"/>
    </source>
</evidence>
<dbReference type="InterPro" id="IPR013320">
    <property type="entry name" value="ConA-like_dom_sf"/>
</dbReference>
<dbReference type="Pfam" id="PF00139">
    <property type="entry name" value="Lectin_legB"/>
    <property type="match status" value="1"/>
</dbReference>
<dbReference type="PANTHER" id="PTHR32401">
    <property type="entry name" value="CONCANAVALIN A-LIKE LECTIN FAMILY PROTEIN"/>
    <property type="match status" value="1"/>
</dbReference>
<keyword evidence="7" id="KW-1185">Reference proteome</keyword>
<dbReference type="AlphaFoldDB" id="A0AAN7QSK7"/>
<gene>
    <name evidence="6" type="ORF">SAY87_023897</name>
</gene>
<protein>
    <recommendedName>
        <fullName evidence="5">Legume lectin domain-containing protein</fullName>
    </recommendedName>
</protein>
<evidence type="ECO:0000259" key="5">
    <source>
        <dbReference type="Pfam" id="PF00139"/>
    </source>
</evidence>
<dbReference type="Gene3D" id="2.60.120.200">
    <property type="match status" value="1"/>
</dbReference>
<accession>A0AAN7QSK7</accession>
<keyword evidence="3" id="KW-0472">Membrane</keyword>
<feature type="signal peptide" evidence="4">
    <location>
        <begin position="1"/>
        <end position="21"/>
    </location>
</feature>
<dbReference type="InterPro" id="IPR001220">
    <property type="entry name" value="Legume_lectin_dom"/>
</dbReference>
<comment type="caution">
    <text evidence="6">The sequence shown here is derived from an EMBL/GenBank/DDBJ whole genome shotgun (WGS) entry which is preliminary data.</text>
</comment>
<organism evidence="6 7">
    <name type="scientific">Trapa incisa</name>
    <dbReference type="NCBI Taxonomy" id="236973"/>
    <lineage>
        <taxon>Eukaryota</taxon>
        <taxon>Viridiplantae</taxon>
        <taxon>Streptophyta</taxon>
        <taxon>Embryophyta</taxon>
        <taxon>Tracheophyta</taxon>
        <taxon>Spermatophyta</taxon>
        <taxon>Magnoliopsida</taxon>
        <taxon>eudicotyledons</taxon>
        <taxon>Gunneridae</taxon>
        <taxon>Pentapetalae</taxon>
        <taxon>rosids</taxon>
        <taxon>malvids</taxon>
        <taxon>Myrtales</taxon>
        <taxon>Lythraceae</taxon>
        <taxon>Trapa</taxon>
    </lineage>
</organism>
<evidence type="ECO:0000256" key="3">
    <source>
        <dbReference type="SAM" id="Phobius"/>
    </source>
</evidence>
<feature type="domain" description="Legume lectin" evidence="5">
    <location>
        <begin position="27"/>
        <end position="243"/>
    </location>
</feature>
<feature type="chain" id="PRO_5042934716" description="Legume lectin domain-containing protein" evidence="4">
    <location>
        <begin position="22"/>
        <end position="338"/>
    </location>
</feature>
<dbReference type="Proteomes" id="UP001345219">
    <property type="component" value="Chromosome 18"/>
</dbReference>
<keyword evidence="3" id="KW-0812">Transmembrane</keyword>
<comment type="similarity">
    <text evidence="1">Belongs to the leguminous lectin family.</text>
</comment>
<evidence type="ECO:0000313" key="6">
    <source>
        <dbReference type="EMBL" id="KAK4775936.1"/>
    </source>
</evidence>
<name>A0AAN7QSK7_9MYRT</name>
<reference evidence="6 7" key="1">
    <citation type="journal article" date="2023" name="Hortic Res">
        <title>Pangenome of water caltrop reveals structural variations and asymmetric subgenome divergence after allopolyploidization.</title>
        <authorList>
            <person name="Zhang X."/>
            <person name="Chen Y."/>
            <person name="Wang L."/>
            <person name="Yuan Y."/>
            <person name="Fang M."/>
            <person name="Shi L."/>
            <person name="Lu R."/>
            <person name="Comes H.P."/>
            <person name="Ma Y."/>
            <person name="Chen Y."/>
            <person name="Huang G."/>
            <person name="Zhou Y."/>
            <person name="Zheng Z."/>
            <person name="Qiu Y."/>
        </authorList>
    </citation>
    <scope>NUCLEOTIDE SEQUENCE [LARGE SCALE GENOMIC DNA]</scope>
    <source>
        <tissue evidence="6">Roots</tissue>
    </source>
</reference>
<keyword evidence="4" id="KW-0732">Signal</keyword>
<keyword evidence="3" id="KW-1133">Transmembrane helix</keyword>
<dbReference type="GO" id="GO:0030246">
    <property type="term" value="F:carbohydrate binding"/>
    <property type="evidence" value="ECO:0007669"/>
    <property type="project" value="UniProtKB-KW"/>
</dbReference>
<proteinExistence type="inferred from homology"/>
<evidence type="ECO:0000256" key="2">
    <source>
        <dbReference type="ARBA" id="ARBA00022734"/>
    </source>
</evidence>
<dbReference type="EMBL" id="JAXIOK010000003">
    <property type="protein sequence ID" value="KAK4775936.1"/>
    <property type="molecule type" value="Genomic_DNA"/>
</dbReference>
<feature type="transmembrane region" description="Helical" evidence="3">
    <location>
        <begin position="275"/>
        <end position="297"/>
    </location>
</feature>
<keyword evidence="2" id="KW-0430">Lectin</keyword>
<dbReference type="SUPFAM" id="SSF49899">
    <property type="entry name" value="Concanavalin A-like lectins/glucanases"/>
    <property type="match status" value="1"/>
</dbReference>